<reference evidence="7 8" key="1">
    <citation type="submission" date="2023-03" db="EMBL/GenBank/DDBJ databases">
        <title>Bacillus Genome Sequencing.</title>
        <authorList>
            <person name="Dunlap C."/>
        </authorList>
    </citation>
    <scope>NUCLEOTIDE SEQUENCE [LARGE SCALE GENOMIC DNA]</scope>
    <source>
        <strain evidence="7 8">BD-533</strain>
    </source>
</reference>
<name>A0ABU6G0W7_9BACL</name>
<dbReference type="RefSeq" id="WP_326071562.1">
    <property type="nucleotide sequence ID" value="NZ_JARLKY010000018.1"/>
</dbReference>
<comment type="subcellular location">
    <subcellularLocation>
        <location evidence="1">Membrane</location>
        <topology evidence="1">Multi-pass membrane protein</topology>
    </subcellularLocation>
</comment>
<feature type="transmembrane region" description="Helical" evidence="5">
    <location>
        <begin position="183"/>
        <end position="203"/>
    </location>
</feature>
<organism evidence="7 8">
    <name type="scientific">Paenibacillus alba</name>
    <dbReference type="NCBI Taxonomy" id="1197127"/>
    <lineage>
        <taxon>Bacteria</taxon>
        <taxon>Bacillati</taxon>
        <taxon>Bacillota</taxon>
        <taxon>Bacilli</taxon>
        <taxon>Bacillales</taxon>
        <taxon>Paenibacillaceae</taxon>
        <taxon>Paenibacillus</taxon>
    </lineage>
</organism>
<evidence type="ECO:0000313" key="8">
    <source>
        <dbReference type="Proteomes" id="UP001338137"/>
    </source>
</evidence>
<feature type="transmembrane region" description="Helical" evidence="5">
    <location>
        <begin position="392"/>
        <end position="419"/>
    </location>
</feature>
<dbReference type="GO" id="GO:0016874">
    <property type="term" value="F:ligase activity"/>
    <property type="evidence" value="ECO:0007669"/>
    <property type="project" value="UniProtKB-KW"/>
</dbReference>
<feature type="transmembrane region" description="Helical" evidence="5">
    <location>
        <begin position="129"/>
        <end position="146"/>
    </location>
</feature>
<keyword evidence="3 5" id="KW-1133">Transmembrane helix</keyword>
<dbReference type="InterPro" id="IPR051533">
    <property type="entry name" value="WaaL-like"/>
</dbReference>
<gene>
    <name evidence="7" type="ORF">P4I72_08695</name>
</gene>
<feature type="transmembrane region" description="Helical" evidence="5">
    <location>
        <begin position="302"/>
        <end position="319"/>
    </location>
</feature>
<accession>A0ABU6G0W7</accession>
<protein>
    <submittedName>
        <fullName evidence="7">O-antigen ligase family protein</fullName>
    </submittedName>
</protein>
<proteinExistence type="predicted"/>
<comment type="caution">
    <text evidence="7">The sequence shown here is derived from an EMBL/GenBank/DDBJ whole genome shotgun (WGS) entry which is preliminary data.</text>
</comment>
<keyword evidence="8" id="KW-1185">Reference proteome</keyword>
<sequence>MRTLKARYPFVSMFEGRNALIWLFAALAASLVIGYGSATLGHENKSQIAILAMLLFPAFMLALLDSRKLIPYILLVWVVCPEIRRFEDWVEGTYHSVSLLSIAPLLTSAVLIIPVLSKIHQLESTLYRMLIYFSIALLYGSLIGLTKNGMGTFYDLANYLIPMLLIPYAALSNYESKDLDRLLVAFSNTAILIAVYGIIQYVMVPPWDAFWMNHVEMTSIGHPYPLEIRVFSFLNSPGPAGMYMGTALAPMILEKRWRGPLGWLGVILVTVGLLITLVRSAWVMLFIDIAIYTAVSAGKQKWKLIAQLTAVIAAMYFIIPKLPGAQGLLARLDTMTAIQDDHSYNERLDFFHTVFPMLFAKPQGLGLGSIGVGTKLSNDGALGEYGIFDNGFVAIFLTFGIIGGLLFFWGLWLVIKYLISQRKQSGGLTPYTRLALSALEGSIVCLVFENGYTGLKGFLLWLVVGIGIMAHRKSTQERRPRTDAAASQFKNNPL</sequence>
<dbReference type="Pfam" id="PF04932">
    <property type="entry name" value="Wzy_C"/>
    <property type="match status" value="1"/>
</dbReference>
<dbReference type="EMBL" id="JARLKY010000018">
    <property type="protein sequence ID" value="MEC0227200.1"/>
    <property type="molecule type" value="Genomic_DNA"/>
</dbReference>
<feature type="domain" description="O-antigen ligase-related" evidence="6">
    <location>
        <begin position="265"/>
        <end position="408"/>
    </location>
</feature>
<feature type="transmembrane region" description="Helical" evidence="5">
    <location>
        <begin position="261"/>
        <end position="290"/>
    </location>
</feature>
<evidence type="ECO:0000256" key="5">
    <source>
        <dbReference type="SAM" id="Phobius"/>
    </source>
</evidence>
<evidence type="ECO:0000259" key="6">
    <source>
        <dbReference type="Pfam" id="PF04932"/>
    </source>
</evidence>
<evidence type="ECO:0000256" key="3">
    <source>
        <dbReference type="ARBA" id="ARBA00022989"/>
    </source>
</evidence>
<dbReference type="InterPro" id="IPR007016">
    <property type="entry name" value="O-antigen_ligase-rel_domated"/>
</dbReference>
<dbReference type="PANTHER" id="PTHR37422:SF13">
    <property type="entry name" value="LIPOPOLYSACCHARIDE BIOSYNTHESIS PROTEIN PA4999-RELATED"/>
    <property type="match status" value="1"/>
</dbReference>
<evidence type="ECO:0000313" key="7">
    <source>
        <dbReference type="EMBL" id="MEC0227200.1"/>
    </source>
</evidence>
<keyword evidence="2 5" id="KW-0812">Transmembrane</keyword>
<feature type="transmembrane region" description="Helical" evidence="5">
    <location>
        <begin position="46"/>
        <end position="64"/>
    </location>
</feature>
<feature type="transmembrane region" description="Helical" evidence="5">
    <location>
        <begin position="20"/>
        <end position="40"/>
    </location>
</feature>
<dbReference type="PANTHER" id="PTHR37422">
    <property type="entry name" value="TEICHURONIC ACID BIOSYNTHESIS PROTEIN TUAE"/>
    <property type="match status" value="1"/>
</dbReference>
<evidence type="ECO:0000256" key="2">
    <source>
        <dbReference type="ARBA" id="ARBA00022692"/>
    </source>
</evidence>
<evidence type="ECO:0000256" key="1">
    <source>
        <dbReference type="ARBA" id="ARBA00004141"/>
    </source>
</evidence>
<feature type="transmembrane region" description="Helical" evidence="5">
    <location>
        <begin position="98"/>
        <end position="117"/>
    </location>
</feature>
<keyword evidence="7" id="KW-0436">Ligase</keyword>
<evidence type="ECO:0000256" key="4">
    <source>
        <dbReference type="ARBA" id="ARBA00023136"/>
    </source>
</evidence>
<keyword evidence="4 5" id="KW-0472">Membrane</keyword>
<dbReference type="Proteomes" id="UP001338137">
    <property type="component" value="Unassembled WGS sequence"/>
</dbReference>